<dbReference type="Pfam" id="PF11951">
    <property type="entry name" value="Fungal_trans_2"/>
    <property type="match status" value="1"/>
</dbReference>
<comment type="caution">
    <text evidence="6">The sequence shown here is derived from an EMBL/GenBank/DDBJ whole genome shotgun (WGS) entry which is preliminary data.</text>
</comment>
<keyword evidence="7" id="KW-1185">Reference proteome</keyword>
<dbReference type="Proteomes" id="UP001610432">
    <property type="component" value="Unassembled WGS sequence"/>
</dbReference>
<protein>
    <recommendedName>
        <fullName evidence="5">Zn(2)-C6 fungal-type domain-containing protein</fullName>
    </recommendedName>
</protein>
<proteinExistence type="predicted"/>
<dbReference type="Gene3D" id="4.10.240.10">
    <property type="entry name" value="Zn(2)-C6 fungal-type DNA-binding domain"/>
    <property type="match status" value="1"/>
</dbReference>
<dbReference type="InterPro" id="IPR001138">
    <property type="entry name" value="Zn2Cys6_DnaBD"/>
</dbReference>
<evidence type="ECO:0000259" key="5">
    <source>
        <dbReference type="PROSITE" id="PS50048"/>
    </source>
</evidence>
<keyword evidence="1" id="KW-0805">Transcription regulation</keyword>
<name>A0ABR4LXE7_9EURO</name>
<dbReference type="EMBL" id="JBFXLQ010000011">
    <property type="protein sequence ID" value="KAL2869141.1"/>
    <property type="molecule type" value="Genomic_DNA"/>
</dbReference>
<dbReference type="Pfam" id="PF00172">
    <property type="entry name" value="Zn_clus"/>
    <property type="match status" value="1"/>
</dbReference>
<keyword evidence="3" id="KW-0804">Transcription</keyword>
<keyword evidence="4" id="KW-0539">Nucleus</keyword>
<evidence type="ECO:0000256" key="1">
    <source>
        <dbReference type="ARBA" id="ARBA00023015"/>
    </source>
</evidence>
<dbReference type="InterPro" id="IPR036864">
    <property type="entry name" value="Zn2-C6_fun-type_DNA-bd_sf"/>
</dbReference>
<feature type="domain" description="Zn(2)-C6 fungal-type" evidence="5">
    <location>
        <begin position="8"/>
        <end position="36"/>
    </location>
</feature>
<evidence type="ECO:0000256" key="2">
    <source>
        <dbReference type="ARBA" id="ARBA00023125"/>
    </source>
</evidence>
<sequence>MPAVPGRGCDNCRKLKKKCDEVKPVCTRCARRGLECIGAGEKRYKFIEDGPNAMFRMRSPKPHAQSIARHKPTWPKSQNYGASCTLRKPSARWPLSGVHSVLQLGQGQQSSSDSPVLVVRRLASLSEGLKHDLGRAIGDSSATLSIAVAAFNQFIISTCHTGVGTARIGEVMRTDMIHVALNAPYLMYAILAAGALHINRTCPGSRAYELAEAHFTQQAAHLLQVAIQSGVNQNSIDGLVSASMLMGLLSLYPPSFSAAESWVFTRKASDMNWLCLQGGLACIVAEAGPLLQHCIWAGSFSPLDEWEGSLYQYDIEQGREGLHDALADLCEINNYSTRATNAYYMAVKLLSPLLVLEATSENAALSAKWIGRLEHAFVALLRHRDSRALVVFAHWMGLLCTLSQFEQWVEGRIRQECVAICMYLESMRDPVIQPYLEYPATSCGYILRDTGHQSVGTR</sequence>
<reference evidence="6 7" key="1">
    <citation type="submission" date="2024-07" db="EMBL/GenBank/DDBJ databases">
        <title>Section-level genome sequencing and comparative genomics of Aspergillus sections Usti and Cavernicolus.</title>
        <authorList>
            <consortium name="Lawrence Berkeley National Laboratory"/>
            <person name="Nybo J.L."/>
            <person name="Vesth T.C."/>
            <person name="Theobald S."/>
            <person name="Frisvad J.C."/>
            <person name="Larsen T.O."/>
            <person name="Kjaerboelling I."/>
            <person name="Rothschild-Mancinelli K."/>
            <person name="Lyhne E.K."/>
            <person name="Kogle M.E."/>
            <person name="Barry K."/>
            <person name="Clum A."/>
            <person name="Na H."/>
            <person name="Ledsgaard L."/>
            <person name="Lin J."/>
            <person name="Lipzen A."/>
            <person name="Kuo A."/>
            <person name="Riley R."/>
            <person name="Mondo S."/>
            <person name="Labutti K."/>
            <person name="Haridas S."/>
            <person name="Pangalinan J."/>
            <person name="Salamov A.A."/>
            <person name="Simmons B.A."/>
            <person name="Magnuson J.K."/>
            <person name="Chen J."/>
            <person name="Drula E."/>
            <person name="Henrissat B."/>
            <person name="Wiebenga A."/>
            <person name="Lubbers R.J."/>
            <person name="Gomes A.C."/>
            <person name="Macurrencykelacurrency M.R."/>
            <person name="Stajich J."/>
            <person name="Grigoriev I.V."/>
            <person name="Mortensen U.H."/>
            <person name="De Vries R.P."/>
            <person name="Baker S.E."/>
            <person name="Andersen M.R."/>
        </authorList>
    </citation>
    <scope>NUCLEOTIDE SEQUENCE [LARGE SCALE GENOMIC DNA]</scope>
    <source>
        <strain evidence="6 7">CBS 449.75</strain>
    </source>
</reference>
<dbReference type="PANTHER" id="PTHR47657">
    <property type="entry name" value="STEROL REGULATORY ELEMENT-BINDING PROTEIN ECM22"/>
    <property type="match status" value="1"/>
</dbReference>
<dbReference type="PROSITE" id="PS50048">
    <property type="entry name" value="ZN2_CY6_FUNGAL_2"/>
    <property type="match status" value="1"/>
</dbReference>
<dbReference type="CDD" id="cd00067">
    <property type="entry name" value="GAL4"/>
    <property type="match status" value="1"/>
</dbReference>
<evidence type="ECO:0000256" key="3">
    <source>
        <dbReference type="ARBA" id="ARBA00023163"/>
    </source>
</evidence>
<organism evidence="6 7">
    <name type="scientific">Aspergillus lucknowensis</name>
    <dbReference type="NCBI Taxonomy" id="176173"/>
    <lineage>
        <taxon>Eukaryota</taxon>
        <taxon>Fungi</taxon>
        <taxon>Dikarya</taxon>
        <taxon>Ascomycota</taxon>
        <taxon>Pezizomycotina</taxon>
        <taxon>Eurotiomycetes</taxon>
        <taxon>Eurotiomycetidae</taxon>
        <taxon>Eurotiales</taxon>
        <taxon>Aspergillaceae</taxon>
        <taxon>Aspergillus</taxon>
        <taxon>Aspergillus subgen. Nidulantes</taxon>
    </lineage>
</organism>
<evidence type="ECO:0000313" key="6">
    <source>
        <dbReference type="EMBL" id="KAL2869141.1"/>
    </source>
</evidence>
<dbReference type="GeneID" id="98142545"/>
<dbReference type="SMART" id="SM00066">
    <property type="entry name" value="GAL4"/>
    <property type="match status" value="1"/>
</dbReference>
<dbReference type="RefSeq" id="XP_070888120.1">
    <property type="nucleotide sequence ID" value="XM_071027473.1"/>
</dbReference>
<evidence type="ECO:0000256" key="4">
    <source>
        <dbReference type="ARBA" id="ARBA00023242"/>
    </source>
</evidence>
<gene>
    <name evidence="6" type="ORF">BJX67DRAFT_32919</name>
</gene>
<dbReference type="PANTHER" id="PTHR47657:SF15">
    <property type="entry name" value="ZN(II)2CYS6 TRANSCRIPTION FACTOR (EUROFUNG)"/>
    <property type="match status" value="1"/>
</dbReference>
<dbReference type="PROSITE" id="PS00463">
    <property type="entry name" value="ZN2_CY6_FUNGAL_1"/>
    <property type="match status" value="1"/>
</dbReference>
<evidence type="ECO:0000313" key="7">
    <source>
        <dbReference type="Proteomes" id="UP001610432"/>
    </source>
</evidence>
<accession>A0ABR4LXE7</accession>
<keyword evidence="2" id="KW-0238">DNA-binding</keyword>
<dbReference type="InterPro" id="IPR052400">
    <property type="entry name" value="Zn2-C6_fungal_TF"/>
</dbReference>
<dbReference type="InterPro" id="IPR021858">
    <property type="entry name" value="Fun_TF"/>
</dbReference>
<dbReference type="SUPFAM" id="SSF57701">
    <property type="entry name" value="Zn2/Cys6 DNA-binding domain"/>
    <property type="match status" value="1"/>
</dbReference>